<dbReference type="InterPro" id="IPR019155">
    <property type="entry name" value="CLEC16A/TT9_N"/>
</dbReference>
<reference evidence="3 4" key="1">
    <citation type="journal article" date="2024" name="Plant J.">
        <title>Genome sequences and population genomics reveal climatic adaptation and genomic divergence between two closely related sweetgum species.</title>
        <authorList>
            <person name="Xu W.Q."/>
            <person name="Ren C.Q."/>
            <person name="Zhang X.Y."/>
            <person name="Comes H.P."/>
            <person name="Liu X.H."/>
            <person name="Li Y.G."/>
            <person name="Kettle C.J."/>
            <person name="Jalonen R."/>
            <person name="Gaisberger H."/>
            <person name="Ma Y.Z."/>
            <person name="Qiu Y.X."/>
        </authorList>
    </citation>
    <scope>NUCLEOTIDE SEQUENCE [LARGE SCALE GENOMIC DNA]</scope>
    <source>
        <strain evidence="3">Hangzhou</strain>
    </source>
</reference>
<evidence type="ECO:0000313" key="3">
    <source>
        <dbReference type="EMBL" id="KAK9289690.1"/>
    </source>
</evidence>
<dbReference type="AlphaFoldDB" id="A0AAP0X8Q8"/>
<dbReference type="EMBL" id="JBBPBK010000002">
    <property type="protein sequence ID" value="KAK9289690.1"/>
    <property type="molecule type" value="Genomic_DNA"/>
</dbReference>
<keyword evidence="1" id="KW-0072">Autophagy</keyword>
<dbReference type="GO" id="GO:1901096">
    <property type="term" value="P:regulation of autophagosome maturation"/>
    <property type="evidence" value="ECO:0007669"/>
    <property type="project" value="TreeGrafter"/>
</dbReference>
<dbReference type="Proteomes" id="UP001415857">
    <property type="component" value="Unassembled WGS sequence"/>
</dbReference>
<organism evidence="3 4">
    <name type="scientific">Liquidambar formosana</name>
    <name type="common">Formosan gum</name>
    <dbReference type="NCBI Taxonomy" id="63359"/>
    <lineage>
        <taxon>Eukaryota</taxon>
        <taxon>Viridiplantae</taxon>
        <taxon>Streptophyta</taxon>
        <taxon>Embryophyta</taxon>
        <taxon>Tracheophyta</taxon>
        <taxon>Spermatophyta</taxon>
        <taxon>Magnoliopsida</taxon>
        <taxon>eudicotyledons</taxon>
        <taxon>Gunneridae</taxon>
        <taxon>Pentapetalae</taxon>
        <taxon>Saxifragales</taxon>
        <taxon>Altingiaceae</taxon>
        <taxon>Liquidambar</taxon>
    </lineage>
</organism>
<evidence type="ECO:0000256" key="1">
    <source>
        <dbReference type="ARBA" id="ARBA00023006"/>
    </source>
</evidence>
<keyword evidence="4" id="KW-1185">Reference proteome</keyword>
<dbReference type="GO" id="GO:0005794">
    <property type="term" value="C:Golgi apparatus"/>
    <property type="evidence" value="ECO:0007669"/>
    <property type="project" value="TreeGrafter"/>
</dbReference>
<accession>A0AAP0X8Q8</accession>
<dbReference type="PANTHER" id="PTHR21481:SF0">
    <property type="entry name" value="PROTEIN CLEC16A"/>
    <property type="match status" value="1"/>
</dbReference>
<proteinExistence type="predicted"/>
<comment type="caution">
    <text evidence="3">The sequence shown here is derived from an EMBL/GenBank/DDBJ whole genome shotgun (WGS) entry which is preliminary data.</text>
</comment>
<dbReference type="PANTHER" id="PTHR21481">
    <property type="entry name" value="PROTEIN CLEC16A"/>
    <property type="match status" value="1"/>
</dbReference>
<dbReference type="GO" id="GO:0005770">
    <property type="term" value="C:late endosome"/>
    <property type="evidence" value="ECO:0007669"/>
    <property type="project" value="TreeGrafter"/>
</dbReference>
<evidence type="ECO:0000259" key="2">
    <source>
        <dbReference type="Pfam" id="PF09758"/>
    </source>
</evidence>
<dbReference type="InterPro" id="IPR039272">
    <property type="entry name" value="CLEC16A/TT9"/>
</dbReference>
<dbReference type="GO" id="GO:0007034">
    <property type="term" value="P:vacuolar transport"/>
    <property type="evidence" value="ECO:0007669"/>
    <property type="project" value="TreeGrafter"/>
</dbReference>
<feature type="domain" description="FPL" evidence="2">
    <location>
        <begin position="83"/>
        <end position="233"/>
    </location>
</feature>
<evidence type="ECO:0000313" key="4">
    <source>
        <dbReference type="Proteomes" id="UP001415857"/>
    </source>
</evidence>
<sequence>MTSKESSNVGEKSRRRRRGCLLDTDYHKRSGFCRISSLSLTMWRSFWRTIDRFSLQYFKYIINELREIKVVDKLNRELVVDILQSIVEIVTYGDRHDSTIFECFMEYQVLGEFVRVLKISRNSRIEAPLLQYLSIMIQNMESEYAIYYCFSNDYINSIITHQYEFDGGDLVPYYISFLRAVSGKINRDTLCLLVKVNEDVVVSFPLYSEALKFSQHGEKMIQIAVRAITLNIYNVSDDMVYQFITTPPISEYFSDLVRSLREQCLPSRFPCPCYKGTNLSAITLLYIVSRLLQVVDGKTIVNSVASVVLYPYMASSIRNSIEGETSDGISQSYAFSSNLNEMEEMLCSCPEAEGAENIHKNLHFGNLLEYISAISGSCSVDNTRRERGGILSYISSDNHSLLLSTLLFLLILAESKDLDFMLASMIGFSEGKIATHKMTTYDISSSQLADGSIFVRHMPQTSYQQSCERLQKELDGCWFDHIPDTLRNEWARCKTALEESSQSKDPFFTLELDFHQEATDGSMSSSLAWQRMVDAVKVFVLHLQLKAFMSNGDPVENPLTNLRSSIIAVSGKNHAPDFSSASFGSELALGSGIPCKIAFSKLGIKDIYLIPVARGITGKLLLLEKHPFHSKRGVVIAVAPLAGLSQPKKDENHPTWLHLQIREFDPKFDTSKSRGHHLSDSNHVADGKWTLGFSNAEACEAARLLILKETSKQRSSVNNLLAPLLQDNSLGDLSDSQGE</sequence>
<protein>
    <recommendedName>
        <fullName evidence="2">FPL domain-containing protein</fullName>
    </recommendedName>
</protein>
<name>A0AAP0X8Q8_LIQFO</name>
<dbReference type="GO" id="GO:0016197">
    <property type="term" value="P:endosomal transport"/>
    <property type="evidence" value="ECO:0007669"/>
    <property type="project" value="TreeGrafter"/>
</dbReference>
<dbReference type="GO" id="GO:0006914">
    <property type="term" value="P:autophagy"/>
    <property type="evidence" value="ECO:0007669"/>
    <property type="project" value="UniProtKB-KW"/>
</dbReference>
<gene>
    <name evidence="3" type="ORF">L1049_007848</name>
</gene>
<dbReference type="Pfam" id="PF09758">
    <property type="entry name" value="FPL"/>
    <property type="match status" value="1"/>
</dbReference>